<dbReference type="InterPro" id="IPR015424">
    <property type="entry name" value="PyrdxlP-dep_Trfase"/>
</dbReference>
<sequence length="410" mass="44659">MHLEHPEKSFLGHRTNTLEVLQSLQGKISWGQAGAARNDFRSDVVTRPSLRMLAAIAETPIGDDVFREDRTTSNFESHVANITGRQAGMFVVTGTMANQLCLHALVTTRPCGILTDVESHSINFEGGGPSILSGGMVQAVRPSNGLYLRVQDLERHAIVNNSDVHKCPTGIVSLENTAGGIILPLRELRLISSWARRHGVKTHLDGARLFEAVAAGAGSLKDYCELVDLVCLDFSKNLGAPMGAMVLGDLDLIRSMRRTRKAIGGGMRQGAVITAAAQEALFENFGRGPDIEVATLSDVHIVARLIGEQWVQRGGRLLKPVETNIVWMNVHDLGMDKQMLAERGKDFGVVLDSYRIVCHHQIDARAVADLLNLFDDLFGIRTNSNMSVKGPFLASSHEVPGGLSFWDDVL</sequence>
<protein>
    <recommendedName>
        <fullName evidence="6">Aromatic amino acid beta-eliminating lyase/threonine aldolase domain-containing protein</fullName>
    </recommendedName>
</protein>
<evidence type="ECO:0000256" key="5">
    <source>
        <dbReference type="PIRSR" id="PIRSR017617-1"/>
    </source>
</evidence>
<dbReference type="PIRSF" id="PIRSF017617">
    <property type="entry name" value="Thr_aldolase"/>
    <property type="match status" value="1"/>
</dbReference>
<gene>
    <name evidence="7" type="ORF">CKM354_000006600</name>
</gene>
<proteinExistence type="inferred from homology"/>
<evidence type="ECO:0000256" key="3">
    <source>
        <dbReference type="ARBA" id="ARBA00022898"/>
    </source>
</evidence>
<dbReference type="InterPro" id="IPR001597">
    <property type="entry name" value="ArAA_b-elim_lyase/Thr_aldolase"/>
</dbReference>
<dbReference type="Gene3D" id="3.40.640.10">
    <property type="entry name" value="Type I PLP-dependent aspartate aminotransferase-like (Major domain)"/>
    <property type="match status" value="1"/>
</dbReference>
<dbReference type="Pfam" id="PF01212">
    <property type="entry name" value="Beta_elim_lyase"/>
    <property type="match status" value="1"/>
</dbReference>
<dbReference type="Proteomes" id="UP000825890">
    <property type="component" value="Unassembled WGS sequence"/>
</dbReference>
<dbReference type="InterPro" id="IPR015422">
    <property type="entry name" value="PyrdxlP-dep_Trfase_small"/>
</dbReference>
<dbReference type="CDD" id="cd06502">
    <property type="entry name" value="TA_like"/>
    <property type="match status" value="1"/>
</dbReference>
<organism evidence="7 8">
    <name type="scientific">Cercospora kikuchii</name>
    <dbReference type="NCBI Taxonomy" id="84275"/>
    <lineage>
        <taxon>Eukaryota</taxon>
        <taxon>Fungi</taxon>
        <taxon>Dikarya</taxon>
        <taxon>Ascomycota</taxon>
        <taxon>Pezizomycotina</taxon>
        <taxon>Dothideomycetes</taxon>
        <taxon>Dothideomycetidae</taxon>
        <taxon>Mycosphaerellales</taxon>
        <taxon>Mycosphaerellaceae</taxon>
        <taxon>Cercospora</taxon>
    </lineage>
</organism>
<dbReference type="GeneID" id="68285641"/>
<dbReference type="PANTHER" id="PTHR48097:SF9">
    <property type="entry name" value="L-THREONINE ALDOLASE"/>
    <property type="match status" value="1"/>
</dbReference>
<evidence type="ECO:0000313" key="7">
    <source>
        <dbReference type="EMBL" id="GIZ36596.1"/>
    </source>
</evidence>
<dbReference type="RefSeq" id="XP_044651083.1">
    <property type="nucleotide sequence ID" value="XM_044795148.1"/>
</dbReference>
<feature type="domain" description="Aromatic amino acid beta-eliminating lyase/threonine aldolase" evidence="6">
    <location>
        <begin position="39"/>
        <end position="331"/>
    </location>
</feature>
<dbReference type="GO" id="GO:0006567">
    <property type="term" value="P:L-threonine catabolic process"/>
    <property type="evidence" value="ECO:0007669"/>
    <property type="project" value="TreeGrafter"/>
</dbReference>
<evidence type="ECO:0000256" key="2">
    <source>
        <dbReference type="ARBA" id="ARBA00006966"/>
    </source>
</evidence>
<dbReference type="GO" id="GO:0006545">
    <property type="term" value="P:glycine biosynthetic process"/>
    <property type="evidence" value="ECO:0007669"/>
    <property type="project" value="TreeGrafter"/>
</dbReference>
<keyword evidence="3" id="KW-0663">Pyridoxal phosphate</keyword>
<dbReference type="PANTHER" id="PTHR48097">
    <property type="entry name" value="L-THREONINE ALDOLASE-RELATED"/>
    <property type="match status" value="1"/>
</dbReference>
<accession>A0A9P3C5K2</accession>
<comment type="similarity">
    <text evidence="2">Belongs to the threonine aldolase family.</text>
</comment>
<evidence type="ECO:0000313" key="8">
    <source>
        <dbReference type="Proteomes" id="UP000825890"/>
    </source>
</evidence>
<dbReference type="EMBL" id="BOLY01000001">
    <property type="protein sequence ID" value="GIZ36596.1"/>
    <property type="molecule type" value="Genomic_DNA"/>
</dbReference>
<evidence type="ECO:0000259" key="6">
    <source>
        <dbReference type="Pfam" id="PF01212"/>
    </source>
</evidence>
<evidence type="ECO:0000256" key="4">
    <source>
        <dbReference type="ARBA" id="ARBA00023239"/>
    </source>
</evidence>
<keyword evidence="4" id="KW-0456">Lyase</keyword>
<comment type="caution">
    <text evidence="7">The sequence shown here is derived from an EMBL/GenBank/DDBJ whole genome shotgun (WGS) entry which is preliminary data.</text>
</comment>
<dbReference type="InterPro" id="IPR015421">
    <property type="entry name" value="PyrdxlP-dep_Trfase_major"/>
</dbReference>
<reference evidence="7 8" key="1">
    <citation type="submission" date="2021-01" db="EMBL/GenBank/DDBJ databases">
        <title>Cercospora kikuchii MAFF 305040 whole genome shotgun sequence.</title>
        <authorList>
            <person name="Kashiwa T."/>
            <person name="Suzuki T."/>
        </authorList>
    </citation>
    <scope>NUCLEOTIDE SEQUENCE [LARGE SCALE GENOMIC DNA]</scope>
    <source>
        <strain evidence="7 8">MAFF 305040</strain>
    </source>
</reference>
<dbReference type="Gene3D" id="3.90.1150.10">
    <property type="entry name" value="Aspartate Aminotransferase, domain 1"/>
    <property type="match status" value="1"/>
</dbReference>
<keyword evidence="8" id="KW-1185">Reference proteome</keyword>
<dbReference type="GO" id="GO:0008732">
    <property type="term" value="F:L-allo-threonine aldolase activity"/>
    <property type="evidence" value="ECO:0007669"/>
    <property type="project" value="TreeGrafter"/>
</dbReference>
<dbReference type="FunFam" id="3.40.640.10:FF:000030">
    <property type="entry name" value="Low-specificity L-threonine aldolase"/>
    <property type="match status" value="1"/>
</dbReference>
<dbReference type="SUPFAM" id="SSF53383">
    <property type="entry name" value="PLP-dependent transferases"/>
    <property type="match status" value="1"/>
</dbReference>
<dbReference type="GO" id="GO:0005829">
    <property type="term" value="C:cytosol"/>
    <property type="evidence" value="ECO:0007669"/>
    <property type="project" value="TreeGrafter"/>
</dbReference>
<name>A0A9P3C5K2_9PEZI</name>
<dbReference type="AlphaFoldDB" id="A0A9P3C5K2"/>
<feature type="modified residue" description="N6-(pyridoxal phosphate)lysine" evidence="5">
    <location>
        <position position="236"/>
    </location>
</feature>
<evidence type="ECO:0000256" key="1">
    <source>
        <dbReference type="ARBA" id="ARBA00001933"/>
    </source>
</evidence>
<dbReference type="InterPro" id="IPR023603">
    <property type="entry name" value="Low_specificity_L-TA-like"/>
</dbReference>
<dbReference type="OrthoDB" id="10261951at2759"/>
<comment type="cofactor">
    <cofactor evidence="1">
        <name>pyridoxal 5'-phosphate</name>
        <dbReference type="ChEBI" id="CHEBI:597326"/>
    </cofactor>
</comment>